<feature type="domain" description="Glabrous enhancer-binding protein-like DBD" evidence="3">
    <location>
        <begin position="158"/>
        <end position="252"/>
    </location>
</feature>
<dbReference type="InterPro" id="IPR053932">
    <property type="entry name" value="GeBP-like_DBD"/>
</dbReference>
<dbReference type="OrthoDB" id="661680at2759"/>
<dbReference type="AlphaFoldDB" id="A0A8T2BES4"/>
<dbReference type="Proteomes" id="UP000694251">
    <property type="component" value="Chromosome 8"/>
</dbReference>
<dbReference type="PANTHER" id="PTHR31662:SF33">
    <property type="entry name" value="DNA-BINDING STOREKEEPER PROTEIN TRANSCRIPTIONAL REGULATOR-LIKE PROTEIN"/>
    <property type="match status" value="1"/>
</dbReference>
<dbReference type="GO" id="GO:0005634">
    <property type="term" value="C:nucleus"/>
    <property type="evidence" value="ECO:0007669"/>
    <property type="project" value="TreeGrafter"/>
</dbReference>
<feature type="compositionally biased region" description="Basic and acidic residues" evidence="2">
    <location>
        <begin position="80"/>
        <end position="105"/>
    </location>
</feature>
<keyword evidence="6" id="KW-1185">Reference proteome</keyword>
<dbReference type="Pfam" id="PF22757">
    <property type="entry name" value="GeBP-like_C"/>
    <property type="match status" value="1"/>
</dbReference>
<organism evidence="5 6">
    <name type="scientific">Arabidopsis suecica</name>
    <name type="common">Swedish thale-cress</name>
    <name type="synonym">Cardaminopsis suecica</name>
    <dbReference type="NCBI Taxonomy" id="45249"/>
    <lineage>
        <taxon>Eukaryota</taxon>
        <taxon>Viridiplantae</taxon>
        <taxon>Streptophyta</taxon>
        <taxon>Embryophyta</taxon>
        <taxon>Tracheophyta</taxon>
        <taxon>Spermatophyta</taxon>
        <taxon>Magnoliopsida</taxon>
        <taxon>eudicotyledons</taxon>
        <taxon>Gunneridae</taxon>
        <taxon>Pentapetalae</taxon>
        <taxon>rosids</taxon>
        <taxon>malvids</taxon>
        <taxon>Brassicales</taxon>
        <taxon>Brassicaceae</taxon>
        <taxon>Camelineae</taxon>
        <taxon>Arabidopsis</taxon>
    </lineage>
</organism>
<evidence type="ECO:0000259" key="4">
    <source>
        <dbReference type="Pfam" id="PF22757"/>
    </source>
</evidence>
<feature type="compositionally biased region" description="Basic and acidic residues" evidence="2">
    <location>
        <begin position="112"/>
        <end position="125"/>
    </location>
</feature>
<comment type="caution">
    <text evidence="5">The sequence shown here is derived from an EMBL/GenBank/DDBJ whole genome shotgun (WGS) entry which is preliminary data.</text>
</comment>
<sequence>MSHKHFNTPMASSSDEDEVETPIREESEDSSSDEEDDVVSSKNPSSAVMKKPVVATEKQVSDSESGSESDEEETDSGSEEPVKKDEVVTKPVTEAKDSVLKKNQDSKNTVKNSEKSVSKRSRETNEAAASTDVKRVKKVSGEDEKKSGGGEETKKAYFQRVWTEDDEIAVLQGLIDFRNDTGVSPYDDTNRVYELVKNSISFDVSKVQFMEKLRNLRKKYENNLVKAKNGDEPTFAKTHDRKAFELSKFVWGAIDSAVKSSGKSKKSSKSKKVEFVNHELDSSLPNSKNEAEMDMFPKSSLVRSLACFGVDEFAAQQGLSCLASEDKKRFEEQWKALQVREFEFYSQKSGFLHELVAKMGETLRSNA</sequence>
<feature type="domain" description="Glabrous enhancer-binding protein-like C-terminal" evidence="4">
    <location>
        <begin position="294"/>
        <end position="360"/>
    </location>
</feature>
<dbReference type="PANTHER" id="PTHR31662">
    <property type="entry name" value="BNAANNG10740D PROTEIN-RELATED"/>
    <property type="match status" value="1"/>
</dbReference>
<gene>
    <name evidence="5" type="ORF">ISN44_As08g039340</name>
</gene>
<evidence type="ECO:0000259" key="3">
    <source>
        <dbReference type="Pfam" id="PF04504"/>
    </source>
</evidence>
<name>A0A8T2BES4_ARASU</name>
<evidence type="ECO:0000313" key="6">
    <source>
        <dbReference type="Proteomes" id="UP000694251"/>
    </source>
</evidence>
<reference evidence="5 6" key="1">
    <citation type="submission" date="2020-12" db="EMBL/GenBank/DDBJ databases">
        <title>Concerted genomic and epigenomic changes stabilize Arabidopsis allopolyploids.</title>
        <authorList>
            <person name="Chen Z."/>
        </authorList>
    </citation>
    <scope>NUCLEOTIDE SEQUENCE [LARGE SCALE GENOMIC DNA]</scope>
    <source>
        <strain evidence="5">As9502</strain>
        <tissue evidence="5">Leaf</tissue>
    </source>
</reference>
<comment type="similarity">
    <text evidence="1">Belongs to the GeBP family.</text>
</comment>
<feature type="compositionally biased region" description="Acidic residues" evidence="2">
    <location>
        <begin position="65"/>
        <end position="78"/>
    </location>
</feature>
<evidence type="ECO:0000256" key="1">
    <source>
        <dbReference type="ARBA" id="ARBA00010820"/>
    </source>
</evidence>
<feature type="compositionally biased region" description="Basic and acidic residues" evidence="2">
    <location>
        <begin position="139"/>
        <end position="153"/>
    </location>
</feature>
<proteinExistence type="inferred from homology"/>
<protein>
    <submittedName>
        <fullName evidence="5">GLABROUS1 enhancer-binding protein family</fullName>
    </submittedName>
</protein>
<feature type="region of interest" description="Disordered" evidence="2">
    <location>
        <begin position="1"/>
        <end position="153"/>
    </location>
</feature>
<accession>A0A8T2BES4</accession>
<dbReference type="InterPro" id="IPR007592">
    <property type="entry name" value="GEBP"/>
</dbReference>
<dbReference type="EMBL" id="JAEFBJ010000008">
    <property type="protein sequence ID" value="KAG7584476.1"/>
    <property type="molecule type" value="Genomic_DNA"/>
</dbReference>
<evidence type="ECO:0000313" key="5">
    <source>
        <dbReference type="EMBL" id="KAG7584476.1"/>
    </source>
</evidence>
<dbReference type="Pfam" id="PF04504">
    <property type="entry name" value="GeBP-like_DBD"/>
    <property type="match status" value="1"/>
</dbReference>
<feature type="compositionally biased region" description="Acidic residues" evidence="2">
    <location>
        <begin position="14"/>
        <end position="38"/>
    </location>
</feature>
<evidence type="ECO:0000256" key="2">
    <source>
        <dbReference type="SAM" id="MobiDB-lite"/>
    </source>
</evidence>
<dbReference type="InterPro" id="IPR053933">
    <property type="entry name" value="GeBP-like_C"/>
</dbReference>
<dbReference type="GO" id="GO:0006355">
    <property type="term" value="P:regulation of DNA-templated transcription"/>
    <property type="evidence" value="ECO:0007669"/>
    <property type="project" value="InterPro"/>
</dbReference>